<gene>
    <name evidence="2" type="ORF">KP004_07430</name>
</gene>
<protein>
    <submittedName>
        <fullName evidence="2">Nucleotidyltransferase domain-containing protein</fullName>
    </submittedName>
</protein>
<accession>A0ABX8JC66</accession>
<proteinExistence type="predicted"/>
<feature type="domain" description="Polymerase beta nucleotidyltransferase" evidence="1">
    <location>
        <begin position="21"/>
        <end position="103"/>
    </location>
</feature>
<dbReference type="Proteomes" id="UP000683557">
    <property type="component" value="Chromosome"/>
</dbReference>
<keyword evidence="3" id="KW-1185">Reference proteome</keyword>
<dbReference type="EMBL" id="CP076723">
    <property type="protein sequence ID" value="QWV94997.1"/>
    <property type="molecule type" value="Genomic_DNA"/>
</dbReference>
<sequence length="108" mass="12474">MADDDLIYGLARRHYLGLVGVFSKFSHIEKVMIFGSRAKGTEKPYSDIDLAVIAPKMENAEFSRLLDELDALDLVFKLDVLHFDTLRQPKLRKTIELYGKQFYPLHET</sequence>
<evidence type="ECO:0000313" key="2">
    <source>
        <dbReference type="EMBL" id="QWV94997.1"/>
    </source>
</evidence>
<organism evidence="2 3">
    <name type="scientific">Geomonas oryzisoli</name>
    <dbReference type="NCBI Taxonomy" id="2847992"/>
    <lineage>
        <taxon>Bacteria</taxon>
        <taxon>Pseudomonadati</taxon>
        <taxon>Thermodesulfobacteriota</taxon>
        <taxon>Desulfuromonadia</taxon>
        <taxon>Geobacterales</taxon>
        <taxon>Geobacteraceae</taxon>
        <taxon>Geomonas</taxon>
    </lineage>
</organism>
<evidence type="ECO:0000313" key="3">
    <source>
        <dbReference type="Proteomes" id="UP000683557"/>
    </source>
</evidence>
<evidence type="ECO:0000259" key="1">
    <source>
        <dbReference type="Pfam" id="PF18765"/>
    </source>
</evidence>
<dbReference type="RefSeq" id="WP_216801699.1">
    <property type="nucleotide sequence ID" value="NZ_CP076723.1"/>
</dbReference>
<dbReference type="CDD" id="cd05403">
    <property type="entry name" value="NT_KNTase_like"/>
    <property type="match status" value="1"/>
</dbReference>
<name>A0ABX8JC66_9BACT</name>
<dbReference type="InterPro" id="IPR041633">
    <property type="entry name" value="Polbeta"/>
</dbReference>
<reference evidence="2 3" key="1">
    <citation type="submission" date="2021-06" db="EMBL/GenBank/DDBJ databases">
        <title>Gemonas diversity in paddy soil.</title>
        <authorList>
            <person name="Liu G."/>
        </authorList>
    </citation>
    <scope>NUCLEOTIDE SEQUENCE [LARGE SCALE GENOMIC DNA]</scope>
    <source>
        <strain evidence="2 3">RG10</strain>
    </source>
</reference>
<dbReference type="Pfam" id="PF18765">
    <property type="entry name" value="Polbeta"/>
    <property type="match status" value="1"/>
</dbReference>